<keyword evidence="1" id="KW-0732">Signal</keyword>
<evidence type="ECO:0000313" key="3">
    <source>
        <dbReference type="Proteomes" id="UP001065265"/>
    </source>
</evidence>
<reference evidence="2" key="1">
    <citation type="submission" date="2022-02" db="EMBL/GenBank/DDBJ databases">
        <title>Qipengyuania spongiae sp. nov., isolated from marine sponge.</title>
        <authorList>
            <person name="Li Z."/>
            <person name="Zhang M."/>
        </authorList>
    </citation>
    <scope>NUCLEOTIDE SEQUENCE</scope>
    <source>
        <strain evidence="2">PHS-Z21</strain>
    </source>
</reference>
<keyword evidence="3" id="KW-1185">Reference proteome</keyword>
<organism evidence="2 3">
    <name type="scientific">Qipengyuania spongiae</name>
    <dbReference type="NCBI Taxonomy" id="2909673"/>
    <lineage>
        <taxon>Bacteria</taxon>
        <taxon>Pseudomonadati</taxon>
        <taxon>Pseudomonadota</taxon>
        <taxon>Alphaproteobacteria</taxon>
        <taxon>Sphingomonadales</taxon>
        <taxon>Erythrobacteraceae</taxon>
        <taxon>Qipengyuania</taxon>
    </lineage>
</organism>
<feature type="chain" id="PRO_5046132797" description="Lipoprotein" evidence="1">
    <location>
        <begin position="22"/>
        <end position="288"/>
    </location>
</feature>
<name>A0ABY5SW72_9SPHN</name>
<sequence length="288" mass="31567">MKFARLLAVCAVPFLLTGCFLTPGKFASAMDIRKDGAFSFSYSGEIYLLALSKLAEMGQRFENIEEEFVEQPCYDEEAFEERACTEEEIAEQRRNWDSAAEARKADAEREAEMVKAMLGGIDPADPDAAADLARRLERQAGWDKVEYAGDGLFNVEFRLAGRMTHDFAFPTMERFPMSNLFVLAVLRDGDTVRVDAPGFAAQTTGNPFQSMMSGMAGMMTAMAQMSEDGEEPPFLPEVSGTFTLTTDGEILANNTDEGPTAVAGGKSLSWAIDKRTDRAPTALVQLVP</sequence>
<dbReference type="RefSeq" id="WP_265557713.1">
    <property type="nucleotide sequence ID" value="NZ_CP092471.1"/>
</dbReference>
<evidence type="ECO:0000313" key="2">
    <source>
        <dbReference type="EMBL" id="UVI38545.1"/>
    </source>
</evidence>
<evidence type="ECO:0000256" key="1">
    <source>
        <dbReference type="SAM" id="SignalP"/>
    </source>
</evidence>
<proteinExistence type="predicted"/>
<protein>
    <recommendedName>
        <fullName evidence="4">Lipoprotein</fullName>
    </recommendedName>
</protein>
<gene>
    <name evidence="2" type="ORF">L1F33_09790</name>
</gene>
<evidence type="ECO:0008006" key="4">
    <source>
        <dbReference type="Google" id="ProtNLM"/>
    </source>
</evidence>
<feature type="signal peptide" evidence="1">
    <location>
        <begin position="1"/>
        <end position="21"/>
    </location>
</feature>
<dbReference type="Proteomes" id="UP001065265">
    <property type="component" value="Chromosome"/>
</dbReference>
<dbReference type="PROSITE" id="PS51257">
    <property type="entry name" value="PROKAR_LIPOPROTEIN"/>
    <property type="match status" value="1"/>
</dbReference>
<dbReference type="EMBL" id="CP092471">
    <property type="protein sequence ID" value="UVI38545.1"/>
    <property type="molecule type" value="Genomic_DNA"/>
</dbReference>
<accession>A0ABY5SW72</accession>